<feature type="region of interest" description="Disordered" evidence="1">
    <location>
        <begin position="325"/>
        <end position="374"/>
    </location>
</feature>
<dbReference type="InterPro" id="IPR001683">
    <property type="entry name" value="PX_dom"/>
</dbReference>
<dbReference type="PROSITE" id="PS50826">
    <property type="entry name" value="RUN"/>
    <property type="match status" value="1"/>
</dbReference>
<comment type="caution">
    <text evidence="4">The sequence shown here is derived from an EMBL/GenBank/DDBJ whole genome shotgun (WGS) entry which is preliminary data.</text>
</comment>
<protein>
    <submittedName>
        <fullName evidence="4">Sorting nexin-29</fullName>
    </submittedName>
</protein>
<reference evidence="4 5" key="1">
    <citation type="journal article" date="2023" name="BMC Biol.">
        <title>The compact genome of the sponge Oopsacas minuta (Hexactinellida) is lacking key metazoan core genes.</title>
        <authorList>
            <person name="Santini S."/>
            <person name="Schenkelaars Q."/>
            <person name="Jourda C."/>
            <person name="Duchesne M."/>
            <person name="Belahbib H."/>
            <person name="Rocher C."/>
            <person name="Selva M."/>
            <person name="Riesgo A."/>
            <person name="Vervoort M."/>
            <person name="Leys S.P."/>
            <person name="Kodjabachian L."/>
            <person name="Le Bivic A."/>
            <person name="Borchiellini C."/>
            <person name="Claverie J.M."/>
            <person name="Renard E."/>
        </authorList>
    </citation>
    <scope>NUCLEOTIDE SEQUENCE [LARGE SCALE GENOMIC DNA]</scope>
    <source>
        <strain evidence="4">SPO-2</strain>
    </source>
</reference>
<organism evidence="4 5">
    <name type="scientific">Oopsacas minuta</name>
    <dbReference type="NCBI Taxonomy" id="111878"/>
    <lineage>
        <taxon>Eukaryota</taxon>
        <taxon>Metazoa</taxon>
        <taxon>Porifera</taxon>
        <taxon>Hexactinellida</taxon>
        <taxon>Hexasterophora</taxon>
        <taxon>Lyssacinosida</taxon>
        <taxon>Leucopsacidae</taxon>
        <taxon>Oopsacas</taxon>
    </lineage>
</organism>
<gene>
    <name evidence="4" type="ORF">LOD99_5981</name>
</gene>
<evidence type="ECO:0000313" key="4">
    <source>
        <dbReference type="EMBL" id="KAI6650303.1"/>
    </source>
</evidence>
<feature type="compositionally biased region" description="Polar residues" evidence="1">
    <location>
        <begin position="755"/>
        <end position="764"/>
    </location>
</feature>
<dbReference type="GO" id="GO:0035091">
    <property type="term" value="F:phosphatidylinositol binding"/>
    <property type="evidence" value="ECO:0007669"/>
    <property type="project" value="InterPro"/>
</dbReference>
<dbReference type="Proteomes" id="UP001165289">
    <property type="component" value="Unassembled WGS sequence"/>
</dbReference>
<dbReference type="Gene3D" id="1.20.58.900">
    <property type="match status" value="1"/>
</dbReference>
<sequence>MVETDTSKHGQVRELILASVLDAVKQCQRHFGAGQGVATETDHRVTNLLNSFDSCLSHGVRRKAGKLKQAFGRREESGSFWPVVKEVLSEFQFQRLKSVVQAERSIDFSKENMGMVWLKVALNERNLQTILTTLLSDRPLVLRYYDEHAFIRDEEKASVIPTSAAGLGSVIFALNVFPDTRVGTPPRSDERRQSPTLQYSMVHTMNGKSSPLLTNSVVVADRQLTYKTDPLIQSEKISTYSTPSSSVSQPSNFLQGDFTPEPVINVPVQEIVRRDSKRRKAKIRFGDTSEIVQRHKHKIDEWSGSITADTDLTPTSQTIQDTFQGVNNVSHSNSDRYGNGLLETFPEESNPTPDLSDRSSDSEDQTGSIPKFVGELSSSPYKISHLSSIYTNHKLEGLLSTSPGNQLHASTQEALDATAVALGASTVGKRPNFQDTTRLAPSQSLSEMSRGDLEALMVTVSKQNEKIGDKNKQQQIELDREQRINGMLRDEIELEKSEMKRREEELSMKVSSISRENDLLKGQLKKYVGIVQSMEIKEAMGVSRGVSLNTPQGVKEYANQDNEKILQLSDMYGELMELNERLHKDLILKNRVILCMQDTMLSLGLQLPTFNCPRAVEQDSNEFMAEGILKREIVKIWIPSAFLREESFHVYQIYIRIHNDEWNVYRRYTEFHEFHHQLRKKVPTIDKFNFPPKKNIGRKDAKLVEERRQRLQSYLRYMVHLLSNSTSLSKPAIFTENLTKQKFLELLPFFSDFSDATGSRSSSPAVGLGAGGRRNSAQLPPPKSPTYKGL</sequence>
<feature type="domain" description="PX" evidence="2">
    <location>
        <begin position="629"/>
        <end position="757"/>
    </location>
</feature>
<dbReference type="SMART" id="SM00312">
    <property type="entry name" value="PX"/>
    <property type="match status" value="1"/>
</dbReference>
<dbReference type="InterPro" id="IPR037213">
    <property type="entry name" value="Run_dom_sf"/>
</dbReference>
<dbReference type="SUPFAM" id="SSF64268">
    <property type="entry name" value="PX domain"/>
    <property type="match status" value="1"/>
</dbReference>
<dbReference type="InterPro" id="IPR036871">
    <property type="entry name" value="PX_dom_sf"/>
</dbReference>
<evidence type="ECO:0000256" key="1">
    <source>
        <dbReference type="SAM" id="MobiDB-lite"/>
    </source>
</evidence>
<dbReference type="Pfam" id="PF02759">
    <property type="entry name" value="RUN"/>
    <property type="match status" value="1"/>
</dbReference>
<feature type="compositionally biased region" description="Polar residues" evidence="1">
    <location>
        <begin position="325"/>
        <end position="336"/>
    </location>
</feature>
<dbReference type="InterPro" id="IPR004012">
    <property type="entry name" value="Run_dom"/>
</dbReference>
<evidence type="ECO:0000313" key="5">
    <source>
        <dbReference type="Proteomes" id="UP001165289"/>
    </source>
</evidence>
<evidence type="ECO:0000259" key="2">
    <source>
        <dbReference type="PROSITE" id="PS50195"/>
    </source>
</evidence>
<dbReference type="SUPFAM" id="SSF140741">
    <property type="entry name" value="RUN domain-like"/>
    <property type="match status" value="1"/>
</dbReference>
<dbReference type="EMBL" id="JAKMXF010000312">
    <property type="protein sequence ID" value="KAI6650303.1"/>
    <property type="molecule type" value="Genomic_DNA"/>
</dbReference>
<evidence type="ECO:0000259" key="3">
    <source>
        <dbReference type="PROSITE" id="PS50826"/>
    </source>
</evidence>
<proteinExistence type="predicted"/>
<dbReference type="Pfam" id="PF00787">
    <property type="entry name" value="PX"/>
    <property type="match status" value="1"/>
</dbReference>
<dbReference type="PANTHER" id="PTHR47194">
    <property type="entry name" value="SORTING NEXIN-29-RELATED"/>
    <property type="match status" value="1"/>
</dbReference>
<accession>A0AAV7JNM3</accession>
<dbReference type="SMART" id="SM00593">
    <property type="entry name" value="RUN"/>
    <property type="match status" value="1"/>
</dbReference>
<name>A0AAV7JNM3_9METZ</name>
<feature type="domain" description="RUN" evidence="3">
    <location>
        <begin position="39"/>
        <end position="179"/>
    </location>
</feature>
<dbReference type="PANTHER" id="PTHR47194:SF3">
    <property type="entry name" value="SORTING NEXIN 29"/>
    <property type="match status" value="1"/>
</dbReference>
<dbReference type="PROSITE" id="PS50195">
    <property type="entry name" value="PX"/>
    <property type="match status" value="1"/>
</dbReference>
<keyword evidence="5" id="KW-1185">Reference proteome</keyword>
<feature type="region of interest" description="Disordered" evidence="1">
    <location>
        <begin position="755"/>
        <end position="790"/>
    </location>
</feature>
<dbReference type="AlphaFoldDB" id="A0AAV7JNM3"/>
<dbReference type="Gene3D" id="3.30.1520.10">
    <property type="entry name" value="Phox-like domain"/>
    <property type="match status" value="1"/>
</dbReference>